<dbReference type="GO" id="GO:0005201">
    <property type="term" value="F:extracellular matrix structural constituent"/>
    <property type="evidence" value="ECO:0007669"/>
    <property type="project" value="TreeGrafter"/>
</dbReference>
<keyword evidence="12" id="KW-1185">Reference proteome</keyword>
<dbReference type="Ensembl" id="ENSMAMT00000059518.1">
    <property type="protein sequence ID" value="ENSMAMP00000059391.1"/>
    <property type="gene ID" value="ENSMAMG00000027422.1"/>
</dbReference>
<dbReference type="SMART" id="SM01212">
    <property type="entry name" value="Fib_alpha"/>
    <property type="match status" value="1"/>
</dbReference>
<evidence type="ECO:0000256" key="1">
    <source>
        <dbReference type="ARBA" id="ARBA00004613"/>
    </source>
</evidence>
<evidence type="ECO:0000313" key="11">
    <source>
        <dbReference type="Ensembl" id="ENSMAMP00000059391.1"/>
    </source>
</evidence>
<protein>
    <recommendedName>
        <fullName evidence="10">Fibrinogen alpha/beta/gamma chain coiled coil domain-containing protein</fullName>
    </recommendedName>
</protein>
<dbReference type="GO" id="GO:0042730">
    <property type="term" value="P:fibrinolysis"/>
    <property type="evidence" value="ECO:0007669"/>
    <property type="project" value="TreeGrafter"/>
</dbReference>
<keyword evidence="7" id="KW-1015">Disulfide bond</keyword>
<proteinExistence type="predicted"/>
<evidence type="ECO:0000313" key="12">
    <source>
        <dbReference type="Proteomes" id="UP000261640"/>
    </source>
</evidence>
<comment type="subcellular location">
    <subcellularLocation>
        <location evidence="1">Secreted</location>
    </subcellularLocation>
</comment>
<evidence type="ECO:0000256" key="8">
    <source>
        <dbReference type="ARBA" id="ARBA00025974"/>
    </source>
</evidence>
<comment type="subunit">
    <text evidence="8">Heterohexamer; disulfide linked. Contains 2 sets of 3 non-identical chains (alpha, beta and gamma). The 2 heterotrimers are in head to head conformation with the N-termini in a small central domain.</text>
</comment>
<evidence type="ECO:0000256" key="2">
    <source>
        <dbReference type="ARBA" id="ARBA00022525"/>
    </source>
</evidence>
<reference evidence="11" key="2">
    <citation type="submission" date="2025-09" db="UniProtKB">
        <authorList>
            <consortium name="Ensembl"/>
        </authorList>
    </citation>
    <scope>IDENTIFICATION</scope>
</reference>
<dbReference type="GeneTree" id="ENSGT00940000169861"/>
<dbReference type="InterPro" id="IPR012290">
    <property type="entry name" value="Fibrinogen_a/b/g_coil_dom"/>
</dbReference>
<evidence type="ECO:0000256" key="5">
    <source>
        <dbReference type="ARBA" id="ARBA00023054"/>
    </source>
</evidence>
<name>A0A7N8Y3D3_9TELE</name>
<dbReference type="AlphaFoldDB" id="A0A7N8Y3D3"/>
<dbReference type="GO" id="GO:0005577">
    <property type="term" value="C:fibrinogen complex"/>
    <property type="evidence" value="ECO:0007669"/>
    <property type="project" value="InterPro"/>
</dbReference>
<evidence type="ECO:0000256" key="3">
    <source>
        <dbReference type="ARBA" id="ARBA00022696"/>
    </source>
</evidence>
<keyword evidence="2" id="KW-0964">Secreted</keyword>
<dbReference type="GO" id="GO:0005102">
    <property type="term" value="F:signaling receptor binding"/>
    <property type="evidence" value="ECO:0007669"/>
    <property type="project" value="InterPro"/>
</dbReference>
<dbReference type="Pfam" id="PF08702">
    <property type="entry name" value="Fib_alpha"/>
    <property type="match status" value="1"/>
</dbReference>
<dbReference type="SUPFAM" id="SSF58010">
    <property type="entry name" value="Fibrinogen coiled-coil and central regions"/>
    <property type="match status" value="1"/>
</dbReference>
<sequence length="247" mass="27801">MQQTQDGRQPSRPTWTYRSQRCVATPAVALCSDDDWVSKCPSGCRLQGLISQMESEVERKLQKVCKTRKMHEDAADVSMMATTQIYTSLSKNSRQASNLKFVENVGGLARSLTSLRRRSSCLSQKLKELRSNVERQIEDLYRTEVDVDMKLRACRGSCRSAPPFSVNHPSYQTLRTDLDQMDKSGNQRSKGTAPQRGIPHVKLRTVDVGPAPSAEYRTMPTVRGELLTQFILEELLEEPADVEVCST</sequence>
<dbReference type="InParanoid" id="A0A7N8Y3D3"/>
<accession>A0A7N8Y3D3</accession>
<dbReference type="PANTHER" id="PTHR47221">
    <property type="entry name" value="FIBRINOGEN ALPHA CHAIN"/>
    <property type="match status" value="1"/>
</dbReference>
<reference evidence="11" key="1">
    <citation type="submission" date="2025-08" db="UniProtKB">
        <authorList>
            <consortium name="Ensembl"/>
        </authorList>
    </citation>
    <scope>IDENTIFICATION</scope>
</reference>
<keyword evidence="5 9" id="KW-0175">Coiled coil</keyword>
<dbReference type="GO" id="GO:0072377">
    <property type="term" value="P:blood coagulation, common pathway"/>
    <property type="evidence" value="ECO:0007669"/>
    <property type="project" value="TreeGrafter"/>
</dbReference>
<dbReference type="GO" id="GO:0030674">
    <property type="term" value="F:protein-macromolecule adaptor activity"/>
    <property type="evidence" value="ECO:0007669"/>
    <property type="project" value="TreeGrafter"/>
</dbReference>
<evidence type="ECO:0000256" key="4">
    <source>
        <dbReference type="ARBA" id="ARBA00022729"/>
    </source>
</evidence>
<keyword evidence="6" id="KW-0094">Blood coagulation</keyword>
<dbReference type="Gene3D" id="1.20.5.50">
    <property type="match status" value="1"/>
</dbReference>
<dbReference type="InterPro" id="IPR037579">
    <property type="entry name" value="FIB_ANG-like"/>
</dbReference>
<keyword evidence="4" id="KW-0732">Signal</keyword>
<dbReference type="GO" id="GO:0034116">
    <property type="term" value="P:positive regulation of heterotypic cell-cell adhesion"/>
    <property type="evidence" value="ECO:0007669"/>
    <property type="project" value="TreeGrafter"/>
</dbReference>
<evidence type="ECO:0000259" key="10">
    <source>
        <dbReference type="SMART" id="SM01212"/>
    </source>
</evidence>
<dbReference type="PANTHER" id="PTHR47221:SF6">
    <property type="entry name" value="FIBRINOGEN ALPHA CHAIN"/>
    <property type="match status" value="1"/>
</dbReference>
<dbReference type="GO" id="GO:0070527">
    <property type="term" value="P:platelet aggregation"/>
    <property type="evidence" value="ECO:0007669"/>
    <property type="project" value="TreeGrafter"/>
</dbReference>
<organism evidence="11 12">
    <name type="scientific">Mastacembelus armatus</name>
    <name type="common">zig-zag eel</name>
    <dbReference type="NCBI Taxonomy" id="205130"/>
    <lineage>
        <taxon>Eukaryota</taxon>
        <taxon>Metazoa</taxon>
        <taxon>Chordata</taxon>
        <taxon>Craniata</taxon>
        <taxon>Vertebrata</taxon>
        <taxon>Euteleostomi</taxon>
        <taxon>Actinopterygii</taxon>
        <taxon>Neopterygii</taxon>
        <taxon>Teleostei</taxon>
        <taxon>Neoteleostei</taxon>
        <taxon>Acanthomorphata</taxon>
        <taxon>Anabantaria</taxon>
        <taxon>Synbranchiformes</taxon>
        <taxon>Mastacembelidae</taxon>
        <taxon>Mastacembelus</taxon>
    </lineage>
</organism>
<evidence type="ECO:0000256" key="7">
    <source>
        <dbReference type="ARBA" id="ARBA00023157"/>
    </source>
</evidence>
<keyword evidence="3" id="KW-0356">Hemostasis</keyword>
<dbReference type="Proteomes" id="UP000261640">
    <property type="component" value="Unplaced"/>
</dbReference>
<feature type="coiled-coil region" evidence="9">
    <location>
        <begin position="112"/>
        <end position="143"/>
    </location>
</feature>
<evidence type="ECO:0000256" key="6">
    <source>
        <dbReference type="ARBA" id="ARBA00023084"/>
    </source>
</evidence>
<evidence type="ECO:0000256" key="9">
    <source>
        <dbReference type="SAM" id="Coils"/>
    </source>
</evidence>
<feature type="domain" description="Fibrinogen alpha/beta/gamma chain coiled coil" evidence="10">
    <location>
        <begin position="24"/>
        <end position="166"/>
    </location>
</feature>
<dbReference type="GO" id="GO:0051258">
    <property type="term" value="P:protein polymerization"/>
    <property type="evidence" value="ECO:0007669"/>
    <property type="project" value="InterPro"/>
</dbReference>